<dbReference type="AlphaFoldDB" id="A0A246DL89"/>
<evidence type="ECO:0000313" key="2">
    <source>
        <dbReference type="Proteomes" id="UP000197269"/>
    </source>
</evidence>
<comment type="caution">
    <text evidence="1">The sequence shown here is derived from an EMBL/GenBank/DDBJ whole genome shotgun (WGS) entry which is preliminary data.</text>
</comment>
<name>A0A246DL89_9HYPH</name>
<evidence type="ECO:0000313" key="1">
    <source>
        <dbReference type="EMBL" id="OWO89994.1"/>
    </source>
</evidence>
<reference evidence="1 2" key="1">
    <citation type="submission" date="2017-03" db="EMBL/GenBank/DDBJ databases">
        <title>Genome of strain Rhizobium sp. CNPSo 668.</title>
        <authorList>
            <person name="Ribeiro R."/>
        </authorList>
    </citation>
    <scope>NUCLEOTIDE SEQUENCE [LARGE SCALE GENOMIC DNA]</scope>
    <source>
        <strain evidence="1 2">CNPSo 668</strain>
    </source>
</reference>
<gene>
    <name evidence="1" type="ORF">B5E41_29140</name>
</gene>
<dbReference type="EMBL" id="MXPU01000032">
    <property type="protein sequence ID" value="OWO89994.1"/>
    <property type="molecule type" value="Genomic_DNA"/>
</dbReference>
<dbReference type="RefSeq" id="WP_088397100.1">
    <property type="nucleotide sequence ID" value="NZ_MXPU01000032.1"/>
</dbReference>
<organism evidence="1 2">
    <name type="scientific">Rhizobium esperanzae</name>
    <dbReference type="NCBI Taxonomy" id="1967781"/>
    <lineage>
        <taxon>Bacteria</taxon>
        <taxon>Pseudomonadati</taxon>
        <taxon>Pseudomonadota</taxon>
        <taxon>Alphaproteobacteria</taxon>
        <taxon>Hyphomicrobiales</taxon>
        <taxon>Rhizobiaceae</taxon>
        <taxon>Rhizobium/Agrobacterium group</taxon>
        <taxon>Rhizobium</taxon>
    </lineage>
</organism>
<proteinExistence type="predicted"/>
<protein>
    <submittedName>
        <fullName evidence="1">Uncharacterized protein</fullName>
    </submittedName>
</protein>
<dbReference type="Proteomes" id="UP000197269">
    <property type="component" value="Unassembled WGS sequence"/>
</dbReference>
<accession>A0A246DL89</accession>
<sequence>MTGRKVGRPKKVVPEGSTKVTMQLSFETKALMESEMELRGIEYPAVYFRMLIEASSTLLPLVQDRDSELAEMREMHRETKAMLRVMQRTQADLMRALEIEPAAEPSTDFVDEITMDGDFAEELEVKEFVRPSWTGTAR</sequence>